<dbReference type="InterPro" id="IPR020845">
    <property type="entry name" value="AMP-binding_CS"/>
</dbReference>
<dbReference type="Gene3D" id="3.40.50.12780">
    <property type="entry name" value="N-terminal domain of ligase-like"/>
    <property type="match status" value="1"/>
</dbReference>
<name>A0A918KQD9_9GAMM</name>
<keyword evidence="3" id="KW-1185">Reference proteome</keyword>
<dbReference type="Pfam" id="PF00501">
    <property type="entry name" value="AMP-binding"/>
    <property type="match status" value="1"/>
</dbReference>
<dbReference type="Pfam" id="PF23562">
    <property type="entry name" value="AMP-binding_C_3"/>
    <property type="match status" value="1"/>
</dbReference>
<dbReference type="GO" id="GO:0016405">
    <property type="term" value="F:CoA-ligase activity"/>
    <property type="evidence" value="ECO:0007669"/>
    <property type="project" value="TreeGrafter"/>
</dbReference>
<accession>A0A918KQD9</accession>
<gene>
    <name evidence="2" type="ORF">GCM10007392_44320</name>
</gene>
<dbReference type="InterPro" id="IPR042099">
    <property type="entry name" value="ANL_N_sf"/>
</dbReference>
<dbReference type="InterPro" id="IPR000873">
    <property type="entry name" value="AMP-dep_synth/lig_dom"/>
</dbReference>
<protein>
    <submittedName>
        <fullName evidence="2">Feruloyl-CoA synthase</fullName>
    </submittedName>
</protein>
<proteinExistence type="predicted"/>
<dbReference type="PROSITE" id="PS00455">
    <property type="entry name" value="AMP_BINDING"/>
    <property type="match status" value="1"/>
</dbReference>
<dbReference type="EMBL" id="BMXR01000015">
    <property type="protein sequence ID" value="GGX72051.1"/>
    <property type="molecule type" value="Genomic_DNA"/>
</dbReference>
<reference evidence="2" key="1">
    <citation type="journal article" date="2014" name="Int. J. Syst. Evol. Microbiol.">
        <title>Complete genome sequence of Corynebacterium casei LMG S-19264T (=DSM 44701T), isolated from a smear-ripened cheese.</title>
        <authorList>
            <consortium name="US DOE Joint Genome Institute (JGI-PGF)"/>
            <person name="Walter F."/>
            <person name="Albersmeier A."/>
            <person name="Kalinowski J."/>
            <person name="Ruckert C."/>
        </authorList>
    </citation>
    <scope>NUCLEOTIDE SEQUENCE</scope>
    <source>
        <strain evidence="2">KCTC 22169</strain>
    </source>
</reference>
<dbReference type="RefSeq" id="WP_189612919.1">
    <property type="nucleotide sequence ID" value="NZ_BMXR01000015.1"/>
</dbReference>
<dbReference type="SUPFAM" id="SSF56801">
    <property type="entry name" value="Acetyl-CoA synthetase-like"/>
    <property type="match status" value="1"/>
</dbReference>
<reference evidence="2" key="2">
    <citation type="submission" date="2020-09" db="EMBL/GenBank/DDBJ databases">
        <authorList>
            <person name="Sun Q."/>
            <person name="Kim S."/>
        </authorList>
    </citation>
    <scope>NUCLEOTIDE SEQUENCE</scope>
    <source>
        <strain evidence="2">KCTC 22169</strain>
    </source>
</reference>
<evidence type="ECO:0000313" key="3">
    <source>
        <dbReference type="Proteomes" id="UP000626148"/>
    </source>
</evidence>
<feature type="domain" description="AMP-dependent synthetase/ligase" evidence="1">
    <location>
        <begin position="45"/>
        <end position="426"/>
    </location>
</feature>
<evidence type="ECO:0000313" key="2">
    <source>
        <dbReference type="EMBL" id="GGX72051.1"/>
    </source>
</evidence>
<dbReference type="NCBIfam" id="NF009232">
    <property type="entry name" value="PRK12582.1"/>
    <property type="match status" value="1"/>
</dbReference>
<evidence type="ECO:0000259" key="1">
    <source>
        <dbReference type="Pfam" id="PF00501"/>
    </source>
</evidence>
<organism evidence="2 3">
    <name type="scientific">Saccharospirillum salsuginis</name>
    <dbReference type="NCBI Taxonomy" id="418750"/>
    <lineage>
        <taxon>Bacteria</taxon>
        <taxon>Pseudomonadati</taxon>
        <taxon>Pseudomonadota</taxon>
        <taxon>Gammaproteobacteria</taxon>
        <taxon>Oceanospirillales</taxon>
        <taxon>Saccharospirillaceae</taxon>
        <taxon>Saccharospirillum</taxon>
    </lineage>
</organism>
<sequence length="615" mass="67716">MMATGFRDIKLGTATAELEQRSDGTQILRSREPLPEYPDTLMERLDHWAAATPNQRFVAQRDAAGEWRSFTYAETLQRVRALGQALLDRELSPDRPLVILSGNSIEHLMLALAAMYVGVPYAPVSPAYCLISQDYGKARYICELLTPGLFLVDKAADFADALQAINTDHADVIAIDPSGHEDSVKRFDDLLDTAVTSAVDEAHRSVTPDTIAKFLFTSGSTGMPKGVINTNRMLCSNQAMLQGLMTFLRDTPPVVLDWLPWNHTFGGNHNVGIVLYNGGTLYIDDGKPVPGQFERSIANLREISPTLYFNVPKGFEFLAEYLEQDDDLRETFFRDLNLMFFAGAGLSQHLWDKLDALAIKTIGSKIGMLTGLGATETAPSAMFASLEESQSGVIGLPALGVEIKLVPNGGKLECRVRGPNVMPGYWRQPDVTARSFDEEGFYCLGDAVKWIDPDNIQRGMRFDGRISEDFKLDTGTWVSVGPLRASIIHAGAPYVQDVVIAGIDRSYVSVMVFPDREQCRRLSGLPAGADSAAVLDSEPVRRAFRDLLKTLEAQSTGSSNRVKRLVVLDEPPKMDAHEITDKGSINQRAVLDNRADVVTDLYAEPPSERVIRLDA</sequence>
<dbReference type="Proteomes" id="UP000626148">
    <property type="component" value="Unassembled WGS sequence"/>
</dbReference>
<comment type="caution">
    <text evidence="2">The sequence shown here is derived from an EMBL/GenBank/DDBJ whole genome shotgun (WGS) entry which is preliminary data.</text>
</comment>
<dbReference type="CDD" id="cd05921">
    <property type="entry name" value="FCS"/>
    <property type="match status" value="1"/>
</dbReference>
<dbReference type="PANTHER" id="PTHR24096:SF420">
    <property type="entry name" value="LONG-CHAIN-FATTY-ACID--COA LIGASE-RELATED"/>
    <property type="match status" value="1"/>
</dbReference>
<dbReference type="AlphaFoldDB" id="A0A918KQD9"/>
<dbReference type="PANTHER" id="PTHR24096">
    <property type="entry name" value="LONG-CHAIN-FATTY-ACID--COA LIGASE"/>
    <property type="match status" value="1"/>
</dbReference>